<sequence length="309" mass="32379">MTNSTETTTNASSDGQRTLRVATRGSKLAQTQAGHMRDALIDAGYPAELTIVTTAGDLSQAPVERIGVGVFTTAIRQSVFDGEADVAVHSFKDLPTAAEPRTHLVIPAREDRREALIARDGMTLAELPEGAKVGTSAPRRISQLKALRPDLDIRPLRGNIDSRMGRVTSGELDAVVLAFAGLTRVGLGANATQVFDPAEFMPAPAQGALAVECRAEDEYAREAVDKLVSVDDTTCATAERTVLAVLEAGCTAPVAATATIDGGQITLRGGVFALDGYAQLVEEAVGTDPVELGHVVAQKLFDGGAARFL</sequence>
<reference evidence="11" key="1">
    <citation type="submission" date="2017-01" db="EMBL/GenBank/DDBJ databases">
        <authorList>
            <person name="Varghese N."/>
            <person name="Submissions S."/>
        </authorList>
    </citation>
    <scope>NUCLEOTIDE SEQUENCE [LARGE SCALE GENOMIC DNA]</scope>
    <source>
        <strain evidence="11">DSM 44531</strain>
    </source>
</reference>
<dbReference type="PRINTS" id="PR00151">
    <property type="entry name" value="PORPHBDMNASE"/>
</dbReference>
<evidence type="ECO:0000313" key="11">
    <source>
        <dbReference type="Proteomes" id="UP000186292"/>
    </source>
</evidence>
<dbReference type="Gene3D" id="3.40.190.10">
    <property type="entry name" value="Periplasmic binding protein-like II"/>
    <property type="match status" value="2"/>
</dbReference>
<dbReference type="PANTHER" id="PTHR11557">
    <property type="entry name" value="PORPHOBILINOGEN DEAMINASE"/>
    <property type="match status" value="1"/>
</dbReference>
<evidence type="ECO:0000256" key="7">
    <source>
        <dbReference type="HAMAP-Rule" id="MF_00260"/>
    </source>
</evidence>
<dbReference type="InterPro" id="IPR022418">
    <property type="entry name" value="Porphobilinogen_deaminase_C"/>
</dbReference>
<evidence type="ECO:0000256" key="5">
    <source>
        <dbReference type="ARBA" id="ARBA00023244"/>
    </source>
</evidence>
<feature type="domain" description="Porphobilinogen deaminase C-terminal" evidence="9">
    <location>
        <begin position="234"/>
        <end position="301"/>
    </location>
</feature>
<comment type="subunit">
    <text evidence="3 7">Monomer.</text>
</comment>
<comment type="function">
    <text evidence="1 7">Tetrapolymerization of the monopyrrole PBG into the hydroxymethylbilane pre-uroporphyrinogen in several discrete steps.</text>
</comment>
<dbReference type="STRING" id="1161099.SAMN05444817_10163"/>
<dbReference type="InterPro" id="IPR036803">
    <property type="entry name" value="Porphobilinogen_deaminase_C_sf"/>
</dbReference>
<dbReference type="InterPro" id="IPR000860">
    <property type="entry name" value="HemC"/>
</dbReference>
<accession>A0A1N7IMX8</accession>
<evidence type="ECO:0000259" key="9">
    <source>
        <dbReference type="Pfam" id="PF03900"/>
    </source>
</evidence>
<dbReference type="GO" id="GO:0004418">
    <property type="term" value="F:hydroxymethylbilane synthase activity"/>
    <property type="evidence" value="ECO:0007669"/>
    <property type="project" value="UniProtKB-UniRule"/>
</dbReference>
<evidence type="ECO:0000256" key="6">
    <source>
        <dbReference type="ARBA" id="ARBA00048169"/>
    </source>
</evidence>
<comment type="cofactor">
    <cofactor evidence="7">
        <name>dipyrromethane</name>
        <dbReference type="ChEBI" id="CHEBI:60342"/>
    </cofactor>
    <text evidence="7">Binds 1 dipyrromethane group covalently.</text>
</comment>
<dbReference type="GO" id="GO:0006782">
    <property type="term" value="P:protoporphyrinogen IX biosynthetic process"/>
    <property type="evidence" value="ECO:0007669"/>
    <property type="project" value="UniProtKB-UniRule"/>
</dbReference>
<protein>
    <recommendedName>
        <fullName evidence="7">Porphobilinogen deaminase</fullName>
        <shortName evidence="7">PBG</shortName>
        <ecNumber evidence="7">2.5.1.61</ecNumber>
    </recommendedName>
    <alternativeName>
        <fullName evidence="7">Hydroxymethylbilane synthase</fullName>
        <shortName evidence="7">HMBS</shortName>
    </alternativeName>
    <alternativeName>
        <fullName evidence="7">Pre-uroporphyrinogen synthase</fullName>
    </alternativeName>
</protein>
<dbReference type="PIRSF" id="PIRSF001438">
    <property type="entry name" value="4pyrrol_synth_OHMeBilane_synth"/>
    <property type="match status" value="1"/>
</dbReference>
<dbReference type="SUPFAM" id="SSF53850">
    <property type="entry name" value="Periplasmic binding protein-like II"/>
    <property type="match status" value="1"/>
</dbReference>
<keyword evidence="4 7" id="KW-0808">Transferase</keyword>
<evidence type="ECO:0000256" key="2">
    <source>
        <dbReference type="ARBA" id="ARBA00005638"/>
    </source>
</evidence>
<dbReference type="InterPro" id="IPR022419">
    <property type="entry name" value="Porphobilin_deaminase_cofac_BS"/>
</dbReference>
<comment type="miscellaneous">
    <text evidence="7">The porphobilinogen subunits are added to the dipyrromethane group.</text>
</comment>
<dbReference type="InterPro" id="IPR022417">
    <property type="entry name" value="Porphobilin_deaminase_N"/>
</dbReference>
<dbReference type="EMBL" id="FTOF01000001">
    <property type="protein sequence ID" value="SIS38356.1"/>
    <property type="molecule type" value="Genomic_DNA"/>
</dbReference>
<organism evidence="10 11">
    <name type="scientific">Corynebacterium appendicis CIP 107643</name>
    <dbReference type="NCBI Taxonomy" id="1161099"/>
    <lineage>
        <taxon>Bacteria</taxon>
        <taxon>Bacillati</taxon>
        <taxon>Actinomycetota</taxon>
        <taxon>Actinomycetes</taxon>
        <taxon>Mycobacteriales</taxon>
        <taxon>Corynebacteriaceae</taxon>
        <taxon>Corynebacterium</taxon>
    </lineage>
</organism>
<dbReference type="Pfam" id="PF03900">
    <property type="entry name" value="Porphobil_deamC"/>
    <property type="match status" value="1"/>
</dbReference>
<evidence type="ECO:0000256" key="3">
    <source>
        <dbReference type="ARBA" id="ARBA00011245"/>
    </source>
</evidence>
<evidence type="ECO:0000256" key="4">
    <source>
        <dbReference type="ARBA" id="ARBA00022679"/>
    </source>
</evidence>
<dbReference type="Pfam" id="PF01379">
    <property type="entry name" value="Porphobil_deam"/>
    <property type="match status" value="1"/>
</dbReference>
<dbReference type="AlphaFoldDB" id="A0A1N7IMX8"/>
<dbReference type="OrthoDB" id="9810298at2"/>
<evidence type="ECO:0000313" key="10">
    <source>
        <dbReference type="EMBL" id="SIS38356.1"/>
    </source>
</evidence>
<dbReference type="PROSITE" id="PS00533">
    <property type="entry name" value="PORPHOBILINOGEN_DEAM"/>
    <property type="match status" value="1"/>
</dbReference>
<dbReference type="Proteomes" id="UP000186292">
    <property type="component" value="Unassembled WGS sequence"/>
</dbReference>
<proteinExistence type="inferred from homology"/>
<dbReference type="GO" id="GO:0005737">
    <property type="term" value="C:cytoplasm"/>
    <property type="evidence" value="ECO:0007669"/>
    <property type="project" value="UniProtKB-UniRule"/>
</dbReference>
<name>A0A1N7IMX8_9CORY</name>
<evidence type="ECO:0000259" key="8">
    <source>
        <dbReference type="Pfam" id="PF01379"/>
    </source>
</evidence>
<dbReference type="NCBIfam" id="TIGR00212">
    <property type="entry name" value="hemC"/>
    <property type="match status" value="1"/>
</dbReference>
<feature type="modified residue" description="S-(dipyrrolylmethanemethyl)cysteine" evidence="7">
    <location>
        <position position="250"/>
    </location>
</feature>
<feature type="domain" description="Porphobilinogen deaminase N-terminal" evidence="8">
    <location>
        <begin position="19"/>
        <end position="220"/>
    </location>
</feature>
<dbReference type="RefSeq" id="WP_076598079.1">
    <property type="nucleotide sequence ID" value="NZ_CP046976.1"/>
</dbReference>
<evidence type="ECO:0000256" key="1">
    <source>
        <dbReference type="ARBA" id="ARBA00002869"/>
    </source>
</evidence>
<keyword evidence="11" id="KW-1185">Reference proteome</keyword>
<comment type="catalytic activity">
    <reaction evidence="6 7">
        <text>4 porphobilinogen + H2O = hydroxymethylbilane + 4 NH4(+)</text>
        <dbReference type="Rhea" id="RHEA:13185"/>
        <dbReference type="ChEBI" id="CHEBI:15377"/>
        <dbReference type="ChEBI" id="CHEBI:28938"/>
        <dbReference type="ChEBI" id="CHEBI:57845"/>
        <dbReference type="ChEBI" id="CHEBI:58126"/>
        <dbReference type="EC" id="2.5.1.61"/>
    </reaction>
</comment>
<dbReference type="Gene3D" id="3.30.160.40">
    <property type="entry name" value="Porphobilinogen deaminase, C-terminal domain"/>
    <property type="match status" value="1"/>
</dbReference>
<dbReference type="FunFam" id="3.40.190.10:FF:000005">
    <property type="entry name" value="Porphobilinogen deaminase"/>
    <property type="match status" value="1"/>
</dbReference>
<keyword evidence="5 7" id="KW-0627">Porphyrin biosynthesis</keyword>
<dbReference type="PANTHER" id="PTHR11557:SF0">
    <property type="entry name" value="PORPHOBILINOGEN DEAMINASE"/>
    <property type="match status" value="1"/>
</dbReference>
<gene>
    <name evidence="7" type="primary">hemC</name>
    <name evidence="10" type="ORF">SAMN05444817_10163</name>
</gene>
<dbReference type="HAMAP" id="MF_00260">
    <property type="entry name" value="Porphobil_deam"/>
    <property type="match status" value="1"/>
</dbReference>
<comment type="similarity">
    <text evidence="2 7">Belongs to the HMBS family.</text>
</comment>
<dbReference type="EC" id="2.5.1.61" evidence="7"/>
<dbReference type="SUPFAM" id="SSF54782">
    <property type="entry name" value="Porphobilinogen deaminase (hydroxymethylbilane synthase), C-terminal domain"/>
    <property type="match status" value="1"/>
</dbReference>